<dbReference type="PANTHER" id="PTHR10656">
    <property type="entry name" value="CELL FATE DETERMINING PROTEIN MAB21-RELATED"/>
    <property type="match status" value="1"/>
</dbReference>
<keyword evidence="4" id="KW-0732">Signal</keyword>
<keyword evidence="5 7" id="KW-1133">Transmembrane helix</keyword>
<evidence type="ECO:0000259" key="8">
    <source>
        <dbReference type="Pfam" id="PF20266"/>
    </source>
</evidence>
<dbReference type="InterPro" id="IPR046906">
    <property type="entry name" value="Mab-21_HhH/H2TH-like"/>
</dbReference>
<dbReference type="GO" id="GO:0016020">
    <property type="term" value="C:membrane"/>
    <property type="evidence" value="ECO:0007669"/>
    <property type="project" value="UniProtKB-SubCell"/>
</dbReference>
<evidence type="ECO:0000256" key="1">
    <source>
        <dbReference type="ARBA" id="ARBA00004479"/>
    </source>
</evidence>
<dbReference type="EMBL" id="JADDUC010000059">
    <property type="protein sequence ID" value="KAG0120747.1"/>
    <property type="molecule type" value="Genomic_DNA"/>
</dbReference>
<feature type="transmembrane region" description="Helical" evidence="7">
    <location>
        <begin position="6"/>
        <end position="24"/>
    </location>
</feature>
<dbReference type="PANTHER" id="PTHR10656:SF40">
    <property type="entry name" value="INOSITOL 1,4,5-TRISPHOSPHATE RECEPTOR-INTERACTING PROTEIN-LIKE 1"/>
    <property type="match status" value="1"/>
</dbReference>
<proteinExistence type="inferred from homology"/>
<evidence type="ECO:0000256" key="6">
    <source>
        <dbReference type="ARBA" id="ARBA00023136"/>
    </source>
</evidence>
<accession>A0A835NRZ6</accession>
<keyword evidence="3 7" id="KW-0812">Transmembrane</keyword>
<organism evidence="9">
    <name type="scientific">Lamprotornis superbus</name>
    <dbReference type="NCBI Taxonomy" id="245042"/>
    <lineage>
        <taxon>Eukaryota</taxon>
        <taxon>Metazoa</taxon>
        <taxon>Chordata</taxon>
        <taxon>Craniata</taxon>
        <taxon>Vertebrata</taxon>
        <taxon>Euteleostomi</taxon>
        <taxon>Archelosauria</taxon>
        <taxon>Archosauria</taxon>
        <taxon>Dinosauria</taxon>
        <taxon>Saurischia</taxon>
        <taxon>Theropoda</taxon>
        <taxon>Coelurosauria</taxon>
        <taxon>Aves</taxon>
        <taxon>Neognathae</taxon>
        <taxon>Neoaves</taxon>
        <taxon>Telluraves</taxon>
        <taxon>Australaves</taxon>
        <taxon>Passeriformes</taxon>
        <taxon>Sturnidae</taxon>
        <taxon>Lamprotornis</taxon>
    </lineage>
</organism>
<dbReference type="EMBL" id="JADDUC020000007">
    <property type="protein sequence ID" value="KAI1237543.1"/>
    <property type="molecule type" value="Genomic_DNA"/>
</dbReference>
<dbReference type="AlphaFoldDB" id="A0A835NRZ6"/>
<dbReference type="PRINTS" id="PR02107">
    <property type="entry name" value="INOS145TPRIP"/>
</dbReference>
<evidence type="ECO:0000313" key="11">
    <source>
        <dbReference type="Proteomes" id="UP000618051"/>
    </source>
</evidence>
<evidence type="ECO:0000313" key="10">
    <source>
        <dbReference type="EMBL" id="KAI1237543.1"/>
    </source>
</evidence>
<dbReference type="Gene3D" id="1.10.1410.40">
    <property type="match status" value="1"/>
</dbReference>
<dbReference type="Proteomes" id="UP000618051">
    <property type="component" value="Unassembled WGS sequence"/>
</dbReference>
<evidence type="ECO:0000256" key="3">
    <source>
        <dbReference type="ARBA" id="ARBA00022692"/>
    </source>
</evidence>
<comment type="caution">
    <text evidence="9">The sequence shown here is derived from an EMBL/GenBank/DDBJ whole genome shotgun (WGS) entry which is preliminary data.</text>
</comment>
<dbReference type="InterPro" id="IPR024810">
    <property type="entry name" value="MAB21L/cGLR"/>
</dbReference>
<evidence type="ECO:0000256" key="7">
    <source>
        <dbReference type="SAM" id="Phobius"/>
    </source>
</evidence>
<comment type="similarity">
    <text evidence="2">Belongs to the ITPRIP family.</text>
</comment>
<reference evidence="9" key="1">
    <citation type="submission" date="2020-10" db="EMBL/GenBank/DDBJ databases">
        <title>Feather gene expression reveals the developmental basis of iridescence in African starlings.</title>
        <authorList>
            <person name="Rubenstein D.R."/>
        </authorList>
    </citation>
    <scope>NUCLEOTIDE SEQUENCE</scope>
    <source>
        <strain evidence="9">SS15</strain>
        <tissue evidence="9">Liver</tissue>
    </source>
</reference>
<keyword evidence="6 7" id="KW-0472">Membrane</keyword>
<gene>
    <name evidence="10" type="ORF">IHE44_0013622</name>
    <name evidence="9" type="ORF">IHE44_012103</name>
</gene>
<feature type="transmembrane region" description="Helical" evidence="7">
    <location>
        <begin position="73"/>
        <end position="93"/>
    </location>
</feature>
<evidence type="ECO:0000256" key="5">
    <source>
        <dbReference type="ARBA" id="ARBA00022989"/>
    </source>
</evidence>
<name>A0A835NRZ6_9PASS</name>
<dbReference type="SMART" id="SM01265">
    <property type="entry name" value="Mab-21"/>
    <property type="match status" value="1"/>
</dbReference>
<keyword evidence="11" id="KW-1185">Reference proteome</keyword>
<dbReference type="InterPro" id="IPR026250">
    <property type="entry name" value="ITPRIP-like"/>
</dbReference>
<reference evidence="10" key="3">
    <citation type="submission" date="2022-01" db="EMBL/GenBank/DDBJ databases">
        <authorList>
            <person name="Rubenstein D.R."/>
        </authorList>
    </citation>
    <scope>NUCLEOTIDE SEQUENCE</scope>
    <source>
        <strain evidence="10">SS15</strain>
        <tissue evidence="10">Liver</tissue>
    </source>
</reference>
<reference evidence="10 11" key="2">
    <citation type="journal article" date="2021" name="J. Hered.">
        <title>Feather Gene Expression Elucidates the Developmental Basis of Plumage Iridescence in African Starlings.</title>
        <authorList>
            <person name="Rubenstein D.R."/>
            <person name="Corvelo A."/>
            <person name="MacManes M.D."/>
            <person name="Maia R."/>
            <person name="Narzisi G."/>
            <person name="Rousaki A."/>
            <person name="Vandenabeele P."/>
            <person name="Shawkey M.D."/>
            <person name="Solomon J."/>
        </authorList>
    </citation>
    <scope>NUCLEOTIDE SEQUENCE [LARGE SCALE GENOMIC DNA]</scope>
    <source>
        <strain evidence="10">SS15</strain>
    </source>
</reference>
<feature type="domain" description="Mab-21-like HhH/H2TH-like" evidence="8">
    <location>
        <begin position="385"/>
        <end position="445"/>
    </location>
</feature>
<evidence type="ECO:0000313" key="9">
    <source>
        <dbReference type="EMBL" id="KAG0120747.1"/>
    </source>
</evidence>
<comment type="subcellular location">
    <subcellularLocation>
        <location evidence="1">Membrane</location>
        <topology evidence="1">Single-pass type I membrane protein</topology>
    </subcellularLocation>
</comment>
<dbReference type="OrthoDB" id="9390510at2759"/>
<evidence type="ECO:0000256" key="2">
    <source>
        <dbReference type="ARBA" id="ARBA00005554"/>
    </source>
</evidence>
<protein>
    <recommendedName>
        <fullName evidence="8">Mab-21-like HhH/H2TH-like domain-containing protein</fullName>
    </recommendedName>
</protein>
<dbReference type="Pfam" id="PF20266">
    <property type="entry name" value="Mab-21_C"/>
    <property type="match status" value="1"/>
</dbReference>
<sequence>MIPAALLSILLQVIMIILLLFWLVQWIHHYINVYPDQDLHQQRTQMLQELVHRTVEPSVGSWGAVLSTALQQWLFWAIAGALVLLLALCWWLKKRICEVNSSRDSESEESEDENPAEMSMIWIFSRRFQLSVPKLASRRRVVQELLSDLLQVSHSLFSDSFFPVLEPVIGVGSACEGWSPHKEEDVIYCMFVPLKPPPGHAFHLEPDSMGDMPQTSMRIRVEQVCTCTGKQPDQSKLCFLHHSEQELKRNQVTSLLHTLCTGPYLDGEKIALWFQTFVISAWSVVPQSRHYSMKVLPSCRSCKMKLVKDSGRSLFVEMVFSVQQGDSDIFLSSQPTEAQFPPSTTWLESYAVAEAKFFRQVAMQAPPHSCHLKCLRLCARLLEGSGISVYALKTTVMHLLTLIPLSEWQHKYLLMRVDDTMHYLRCCLEEKRLKHFFFGNEDMPEEISLPPDFQEAQPLNLFQHLAQDPAAQIEALKEFDKLQYYLYFGSLITCPRLGSFKAIAHCPPGKLILVCQRYPQIQPPFVCLLELPPQYILHIEVQDHQQHWEPLGLAQSVSEVCWIPGFSQFAAGSVNGAQVRISQEQKFTGERIRNMRMMFLAQLLLLLCPSKFKHDKRKDKGYEFSIRVQAGDSSDSMPGAVDDHGAVAPAKHGEQDEIQNNDSVKTVLCSIRGRNSTLSIFRYRRPQHRVWMADAPPVAISGLSPPEAETSLSSQSLPMLWAQHH</sequence>
<evidence type="ECO:0000256" key="4">
    <source>
        <dbReference type="ARBA" id="ARBA00022729"/>
    </source>
</evidence>